<dbReference type="SMR" id="A0A8I6YCC1"/>
<protein>
    <submittedName>
        <fullName evidence="1">Uncharacterized protein</fullName>
    </submittedName>
</protein>
<sequence>MVGDAGVPPDIWNREDQFTMDAHKMIEDDSENKVEVSLKEAPREQDKIKQTSIDIKDIKTEPGCDTNEKHGQVGLEDIDFQEKRYEVEITNTEASDGLLFEEVATLLSKSAQRKERRKAFLEKKEKRSRNDPTTTKAVIDEIVTKAYSRCSLPYFYEIVSSVLKSNHKVQLVRNIGFGYLLELDDRFIPRAFV</sequence>
<dbReference type="EnsemblPlants" id="HORVU.MOREX.r3.7HG0657370.1">
    <property type="protein sequence ID" value="HORVU.MOREX.r3.7HG0657370.1"/>
    <property type="gene ID" value="HORVU.MOREX.r3.7HG0657370"/>
</dbReference>
<dbReference type="AlphaFoldDB" id="A0A8I6YCC1"/>
<reference evidence="1" key="2">
    <citation type="submission" date="2020-10" db="EMBL/GenBank/DDBJ databases">
        <authorList>
            <person name="Scholz U."/>
            <person name="Mascher M."/>
            <person name="Fiebig A."/>
        </authorList>
    </citation>
    <scope>NUCLEOTIDE SEQUENCE [LARGE SCALE GENOMIC DNA]</scope>
    <source>
        <strain evidence="1">cv. Morex</strain>
    </source>
</reference>
<evidence type="ECO:0000313" key="1">
    <source>
        <dbReference type="EnsemblPlants" id="HORVU.MOREX.r3.7HG0657370.1"/>
    </source>
</evidence>
<proteinExistence type="predicted"/>
<dbReference type="Gramene" id="HORVU.MOREX.r2.7HG0545540.1">
    <property type="protein sequence ID" value="HORVU.MOREX.r2.7HG0545540.1"/>
    <property type="gene ID" value="HORVU.MOREX.r2.7HG0545540"/>
</dbReference>
<dbReference type="Proteomes" id="UP000011116">
    <property type="component" value="Chromosome 7H"/>
</dbReference>
<reference evidence="1" key="3">
    <citation type="submission" date="2022-01" db="UniProtKB">
        <authorList>
            <consortium name="EnsemblPlants"/>
        </authorList>
    </citation>
    <scope>IDENTIFICATION</scope>
    <source>
        <strain evidence="1">subsp. vulgare</strain>
    </source>
</reference>
<keyword evidence="2" id="KW-1185">Reference proteome</keyword>
<name>A0A8I6YCC1_HORVV</name>
<accession>A0A8I6YCC1</accession>
<dbReference type="Gramene" id="HORVU.MOREX.r3.7HG0657370.1">
    <property type="protein sequence ID" value="HORVU.MOREX.r3.7HG0657370.1"/>
    <property type="gene ID" value="HORVU.MOREX.r3.7HG0657370"/>
</dbReference>
<organism evidence="1 2">
    <name type="scientific">Hordeum vulgare subsp. vulgare</name>
    <name type="common">Domesticated barley</name>
    <dbReference type="NCBI Taxonomy" id="112509"/>
    <lineage>
        <taxon>Eukaryota</taxon>
        <taxon>Viridiplantae</taxon>
        <taxon>Streptophyta</taxon>
        <taxon>Embryophyta</taxon>
        <taxon>Tracheophyta</taxon>
        <taxon>Spermatophyta</taxon>
        <taxon>Magnoliopsida</taxon>
        <taxon>Liliopsida</taxon>
        <taxon>Poales</taxon>
        <taxon>Poaceae</taxon>
        <taxon>BOP clade</taxon>
        <taxon>Pooideae</taxon>
        <taxon>Triticodae</taxon>
        <taxon>Triticeae</taxon>
        <taxon>Hordeinae</taxon>
        <taxon>Hordeum</taxon>
    </lineage>
</organism>
<reference evidence="2" key="1">
    <citation type="journal article" date="2012" name="Nature">
        <title>A physical, genetic and functional sequence assembly of the barley genome.</title>
        <authorList>
            <consortium name="The International Barley Genome Sequencing Consortium"/>
            <person name="Mayer K.F."/>
            <person name="Waugh R."/>
            <person name="Brown J.W."/>
            <person name="Schulman A."/>
            <person name="Langridge P."/>
            <person name="Platzer M."/>
            <person name="Fincher G.B."/>
            <person name="Muehlbauer G.J."/>
            <person name="Sato K."/>
            <person name="Close T.J."/>
            <person name="Wise R.P."/>
            <person name="Stein N."/>
        </authorList>
    </citation>
    <scope>NUCLEOTIDE SEQUENCE [LARGE SCALE GENOMIC DNA]</scope>
    <source>
        <strain evidence="2">cv. Morex</strain>
    </source>
</reference>
<evidence type="ECO:0000313" key="2">
    <source>
        <dbReference type="Proteomes" id="UP000011116"/>
    </source>
</evidence>